<keyword evidence="5 11" id="KW-0812">Transmembrane</keyword>
<dbReference type="InterPro" id="IPR000531">
    <property type="entry name" value="Beta-barrel_TonB"/>
</dbReference>
<evidence type="ECO:0000256" key="6">
    <source>
        <dbReference type="ARBA" id="ARBA00023004"/>
    </source>
</evidence>
<evidence type="ECO:0000256" key="3">
    <source>
        <dbReference type="ARBA" id="ARBA00022452"/>
    </source>
</evidence>
<evidence type="ECO:0000256" key="4">
    <source>
        <dbReference type="ARBA" id="ARBA00022496"/>
    </source>
</evidence>
<dbReference type="Pfam" id="PF00593">
    <property type="entry name" value="TonB_dep_Rec_b-barrel"/>
    <property type="match status" value="1"/>
</dbReference>
<name>A0A395LHQ1_9SPHN</name>
<dbReference type="Gene3D" id="2.40.170.20">
    <property type="entry name" value="TonB-dependent receptor, beta-barrel domain"/>
    <property type="match status" value="2"/>
</dbReference>
<keyword evidence="9 11" id="KW-0472">Membrane</keyword>
<evidence type="ECO:0000256" key="13">
    <source>
        <dbReference type="SAM" id="SignalP"/>
    </source>
</evidence>
<dbReference type="InterPro" id="IPR036942">
    <property type="entry name" value="Beta-barrel_TonB_sf"/>
</dbReference>
<feature type="signal peptide" evidence="13">
    <location>
        <begin position="1"/>
        <end position="26"/>
    </location>
</feature>
<reference evidence="16 17" key="1">
    <citation type="submission" date="2018-07" db="EMBL/GenBank/DDBJ databases">
        <title>Erythrobacter nanhaiensis sp. nov., a novel member of the genus Erythrobacter isolated from the South China Sea.</title>
        <authorList>
            <person name="Chen X."/>
            <person name="Liu J."/>
        </authorList>
    </citation>
    <scope>NUCLEOTIDE SEQUENCE [LARGE SCALE GENOMIC DNA]</scope>
    <source>
        <strain evidence="16 17">S-5</strain>
    </source>
</reference>
<evidence type="ECO:0000256" key="5">
    <source>
        <dbReference type="ARBA" id="ARBA00022692"/>
    </source>
</evidence>
<dbReference type="OrthoDB" id="7313036at2"/>
<dbReference type="PROSITE" id="PS52016">
    <property type="entry name" value="TONB_DEPENDENT_REC_3"/>
    <property type="match status" value="1"/>
</dbReference>
<sequence>MRSSFHSVFRLALLGTAALLPAAVFAQAPVAPVDESAGEEEITEESGNLIVVTAQKIEQRALDVPITISAVTGERIAELGVTDLDELSNYVPGLNIQEQSANNPGIVIRGITSDSGSAQQGPRVTLYYNGVDISRSRGSYQAIYDLERVEVIKGPQATLFGTASAVGAISLVSAKPQPGASAALTGGTGNFDATLLSGFVNAGSDVVAGRVAFEWRRRDGYVENLASSQREDLYAKNQFGVRGSLRFTPTSDITVDLIGTYDQQRHGGTPFVSGTFPAYAGAPGGAENAFGDANLGGSPFSAEALGGDQLGLEREVYDVNLTADWAFAPGWSFTTVNGYRKFDSDEIFDADGSAAPFLEFAEISQGDQFSHEGRFTYASDRLRGSFGWNVFSEDGIQNVPFSTEEGAFIQCLTTVFGAPAVPGVPCVAPDGSSPATQLTSAISGGAIDALPYASVFENQGQNDSYSVFADVTFIPTDALELTAGVRYLWEDRWSGFRADVPVPVLPGLLPEGLRNQLFTALPSLRVSLIPGQTDTGGEVVTGEDSFDAWLPRFNALYRISPDVNVFATISKGRRSPVVQVNAGGANRIAEETVWNYEGGVKLASGLLSGSLGVYYQKYENFQVSVEDPDNLGSFITASAGSASNLGVEAEIAVQATDWLSLFGNVGYIDGGIDEDGAFSPDFSGARFRLQPEWQAAAGFTVDAPIGNGARLFATPSVTHRSRIFFEVPNDPLISQGPVTLVNARAGISIDEDRFEIAGFIRNAFDEDYLLDAGNTGGSFRIPTFIPAEPRLFGIEVTARFGG</sequence>
<feature type="chain" id="PRO_5017305137" evidence="13">
    <location>
        <begin position="27"/>
        <end position="802"/>
    </location>
</feature>
<dbReference type="PANTHER" id="PTHR32552:SF81">
    <property type="entry name" value="TONB-DEPENDENT OUTER MEMBRANE RECEPTOR"/>
    <property type="match status" value="1"/>
</dbReference>
<evidence type="ECO:0000256" key="2">
    <source>
        <dbReference type="ARBA" id="ARBA00022448"/>
    </source>
</evidence>
<dbReference type="EMBL" id="QRBB01000001">
    <property type="protein sequence ID" value="RDS76181.1"/>
    <property type="molecule type" value="Genomic_DNA"/>
</dbReference>
<dbReference type="InterPro" id="IPR012910">
    <property type="entry name" value="Plug_dom"/>
</dbReference>
<dbReference type="SUPFAM" id="SSF56935">
    <property type="entry name" value="Porins"/>
    <property type="match status" value="1"/>
</dbReference>
<evidence type="ECO:0000256" key="8">
    <source>
        <dbReference type="ARBA" id="ARBA00023077"/>
    </source>
</evidence>
<keyword evidence="7" id="KW-0406">Ion transport</keyword>
<evidence type="ECO:0000259" key="14">
    <source>
        <dbReference type="Pfam" id="PF00593"/>
    </source>
</evidence>
<keyword evidence="4" id="KW-0410">Iron transport</keyword>
<dbReference type="Proteomes" id="UP000254101">
    <property type="component" value="Unassembled WGS sequence"/>
</dbReference>
<keyword evidence="6" id="KW-0408">Iron</keyword>
<keyword evidence="16" id="KW-0675">Receptor</keyword>
<gene>
    <name evidence="16" type="ORF">DL238_00145</name>
</gene>
<evidence type="ECO:0000256" key="7">
    <source>
        <dbReference type="ARBA" id="ARBA00023065"/>
    </source>
</evidence>
<dbReference type="PANTHER" id="PTHR32552">
    <property type="entry name" value="FERRICHROME IRON RECEPTOR-RELATED"/>
    <property type="match status" value="1"/>
</dbReference>
<dbReference type="GO" id="GO:0006826">
    <property type="term" value="P:iron ion transport"/>
    <property type="evidence" value="ECO:0007669"/>
    <property type="project" value="UniProtKB-KW"/>
</dbReference>
<evidence type="ECO:0000259" key="15">
    <source>
        <dbReference type="Pfam" id="PF07715"/>
    </source>
</evidence>
<comment type="similarity">
    <text evidence="11 12">Belongs to the TonB-dependent receptor family.</text>
</comment>
<evidence type="ECO:0000313" key="16">
    <source>
        <dbReference type="EMBL" id="RDS76181.1"/>
    </source>
</evidence>
<evidence type="ECO:0000256" key="9">
    <source>
        <dbReference type="ARBA" id="ARBA00023136"/>
    </source>
</evidence>
<evidence type="ECO:0000256" key="10">
    <source>
        <dbReference type="ARBA" id="ARBA00023237"/>
    </source>
</evidence>
<proteinExistence type="inferred from homology"/>
<feature type="domain" description="TonB-dependent receptor plug" evidence="15">
    <location>
        <begin position="62"/>
        <end position="167"/>
    </location>
</feature>
<evidence type="ECO:0000256" key="12">
    <source>
        <dbReference type="RuleBase" id="RU003357"/>
    </source>
</evidence>
<keyword evidence="17" id="KW-1185">Reference proteome</keyword>
<keyword evidence="8 12" id="KW-0798">TonB box</keyword>
<evidence type="ECO:0000313" key="17">
    <source>
        <dbReference type="Proteomes" id="UP000254101"/>
    </source>
</evidence>
<organism evidence="16 17">
    <name type="scientific">Alteriqipengyuania lutimaris</name>
    <dbReference type="NCBI Taxonomy" id="1538146"/>
    <lineage>
        <taxon>Bacteria</taxon>
        <taxon>Pseudomonadati</taxon>
        <taxon>Pseudomonadota</taxon>
        <taxon>Alphaproteobacteria</taxon>
        <taxon>Sphingomonadales</taxon>
        <taxon>Erythrobacteraceae</taxon>
        <taxon>Alteriqipengyuania</taxon>
    </lineage>
</organism>
<keyword evidence="10 11" id="KW-0998">Cell outer membrane</keyword>
<comment type="caution">
    <text evidence="16">The sequence shown here is derived from an EMBL/GenBank/DDBJ whole genome shotgun (WGS) entry which is preliminary data.</text>
</comment>
<protein>
    <submittedName>
        <fullName evidence="16">TonB-dependent receptor</fullName>
    </submittedName>
</protein>
<evidence type="ECO:0000256" key="11">
    <source>
        <dbReference type="PROSITE-ProRule" id="PRU01360"/>
    </source>
</evidence>
<dbReference type="AlphaFoldDB" id="A0A395LHQ1"/>
<feature type="domain" description="TonB-dependent receptor-like beta-barrel" evidence="14">
    <location>
        <begin position="285"/>
        <end position="762"/>
    </location>
</feature>
<dbReference type="Pfam" id="PF07715">
    <property type="entry name" value="Plug"/>
    <property type="match status" value="1"/>
</dbReference>
<dbReference type="GO" id="GO:0009279">
    <property type="term" value="C:cell outer membrane"/>
    <property type="evidence" value="ECO:0007669"/>
    <property type="project" value="UniProtKB-SubCell"/>
</dbReference>
<keyword evidence="13" id="KW-0732">Signal</keyword>
<evidence type="ECO:0000256" key="1">
    <source>
        <dbReference type="ARBA" id="ARBA00004571"/>
    </source>
</evidence>
<dbReference type="RefSeq" id="WP_115490416.1">
    <property type="nucleotide sequence ID" value="NZ_JACHWW010000001.1"/>
</dbReference>
<dbReference type="InterPro" id="IPR039426">
    <property type="entry name" value="TonB-dep_rcpt-like"/>
</dbReference>
<comment type="subcellular location">
    <subcellularLocation>
        <location evidence="1 11">Cell outer membrane</location>
        <topology evidence="1 11">Multi-pass membrane protein</topology>
    </subcellularLocation>
</comment>
<keyword evidence="2 11" id="KW-0813">Transport</keyword>
<accession>A0A395LHQ1</accession>
<keyword evidence="3 11" id="KW-1134">Transmembrane beta strand</keyword>